<dbReference type="AlphaFoldDB" id="A0A7X0F1Y4"/>
<dbReference type="EMBL" id="JACHJB010000002">
    <property type="protein sequence ID" value="MBB6349565.1"/>
    <property type="molecule type" value="Genomic_DNA"/>
</dbReference>
<sequence length="161" mass="17135">MMTFARVYQMPPRVAAGAFFLSSGLSKTRADRETAQGVHGMAAGTYPFLRKLDPEAFTRLLSKAEIAMGVALLVPAVPSLLAGAALTGFAGGLLGLYLKTPGMREEGSLRPSQQGIPLAKDAWLLGIGLGLVLDELPTRSASCSRRPRDARPACRHLRGRC</sequence>
<keyword evidence="3" id="KW-1185">Reference proteome</keyword>
<comment type="caution">
    <text evidence="2">The sequence shown here is derived from an EMBL/GenBank/DDBJ whole genome shotgun (WGS) entry which is preliminary data.</text>
</comment>
<name>A0A7X0F1Y4_9ACTN</name>
<feature type="transmembrane region" description="Helical" evidence="1">
    <location>
        <begin position="66"/>
        <end position="98"/>
    </location>
</feature>
<evidence type="ECO:0000313" key="3">
    <source>
        <dbReference type="Proteomes" id="UP000583800"/>
    </source>
</evidence>
<evidence type="ECO:0000256" key="1">
    <source>
        <dbReference type="SAM" id="Phobius"/>
    </source>
</evidence>
<gene>
    <name evidence="2" type="ORF">FHU36_006110</name>
</gene>
<keyword evidence="1" id="KW-1133">Transmembrane helix</keyword>
<dbReference type="Proteomes" id="UP000583800">
    <property type="component" value="Unassembled WGS sequence"/>
</dbReference>
<dbReference type="RefSeq" id="WP_185087113.1">
    <property type="nucleotide sequence ID" value="NZ_JACHJB010000002.1"/>
</dbReference>
<protein>
    <recommendedName>
        <fullName evidence="4">DoxX family membrane protein</fullName>
    </recommendedName>
</protein>
<evidence type="ECO:0000313" key="2">
    <source>
        <dbReference type="EMBL" id="MBB6349565.1"/>
    </source>
</evidence>
<accession>A0A7X0F1Y4</accession>
<organism evidence="2 3">
    <name type="scientific">Nonomuraea muscovyensis</name>
    <dbReference type="NCBI Taxonomy" id="1124761"/>
    <lineage>
        <taxon>Bacteria</taxon>
        <taxon>Bacillati</taxon>
        <taxon>Actinomycetota</taxon>
        <taxon>Actinomycetes</taxon>
        <taxon>Streptosporangiales</taxon>
        <taxon>Streptosporangiaceae</taxon>
        <taxon>Nonomuraea</taxon>
    </lineage>
</organism>
<evidence type="ECO:0008006" key="4">
    <source>
        <dbReference type="Google" id="ProtNLM"/>
    </source>
</evidence>
<reference evidence="2 3" key="1">
    <citation type="submission" date="2020-08" db="EMBL/GenBank/DDBJ databases">
        <title>Sequencing the genomes of 1000 actinobacteria strains.</title>
        <authorList>
            <person name="Klenk H.-P."/>
        </authorList>
    </citation>
    <scope>NUCLEOTIDE SEQUENCE [LARGE SCALE GENOMIC DNA]</scope>
    <source>
        <strain evidence="2 3">DSM 45913</strain>
    </source>
</reference>
<proteinExistence type="predicted"/>
<keyword evidence="1" id="KW-0812">Transmembrane</keyword>
<keyword evidence="1" id="KW-0472">Membrane</keyword>